<evidence type="ECO:0000256" key="1">
    <source>
        <dbReference type="ARBA" id="ARBA00001917"/>
    </source>
</evidence>
<dbReference type="EMBL" id="JACXAE010000021">
    <property type="protein sequence ID" value="MBD2771357.1"/>
    <property type="molecule type" value="Genomic_DNA"/>
</dbReference>
<evidence type="ECO:0000256" key="3">
    <source>
        <dbReference type="ARBA" id="ARBA00023002"/>
    </source>
</evidence>
<evidence type="ECO:0000256" key="2">
    <source>
        <dbReference type="ARBA" id="ARBA00005979"/>
    </source>
</evidence>
<dbReference type="InterPro" id="IPR001155">
    <property type="entry name" value="OxRdtase_FMN_N"/>
</dbReference>
<dbReference type="AlphaFoldDB" id="A0A8J6XEW1"/>
<dbReference type="Proteomes" id="UP000629098">
    <property type="component" value="Unassembled WGS sequence"/>
</dbReference>
<sequence>MIDAEPNTDKKMIDLFTSVQLGPYLLPNRIVMAPMTRLRAIESIPQSLMATYYTQRASAGLIVTECTMVSPMSNGYMNCPGIYSPEQIKGWQEVTDAVHNAGGKIFLQLWHCGRISHPSLLEGKQPVAPSAIAPVGELHTPVGKVAMETPRALEKHEISEIVEQFRSGAENAYQAGFDGVELHGAFGYLIDQFLQDGSNQRTDEYGGSIENRARFLLEVVEAVSSVWGADRVGIKLSPSNTFYGMIDSNPKATFAYVLEALNPIGLAYVHLMEPNEIDLKNRDVLNPVTPLFRPIYQGTLIANGNYTQETANAALVKGDAELVSFGKLFLANPDLPRRFQLNAPLNEPNPKTFYGAGEKGYTDYPFLEQAAS</sequence>
<comment type="caution">
    <text evidence="5">The sequence shown here is derived from an EMBL/GenBank/DDBJ whole genome shotgun (WGS) entry which is preliminary data.</text>
</comment>
<gene>
    <name evidence="5" type="ORF">ICL16_04285</name>
</gene>
<dbReference type="PANTHER" id="PTHR22893:SF98">
    <property type="entry name" value="OXIDOREDUCTASE"/>
    <property type="match status" value="1"/>
</dbReference>
<proteinExistence type="inferred from homology"/>
<evidence type="ECO:0000313" key="6">
    <source>
        <dbReference type="Proteomes" id="UP000629098"/>
    </source>
</evidence>
<name>A0A8J6XEW1_9CYAN</name>
<dbReference type="GO" id="GO:0005829">
    <property type="term" value="C:cytosol"/>
    <property type="evidence" value="ECO:0007669"/>
    <property type="project" value="TreeGrafter"/>
</dbReference>
<feature type="domain" description="NADH:flavin oxidoreductase/NADH oxidase N-terminal" evidence="4">
    <location>
        <begin position="14"/>
        <end position="345"/>
    </location>
</feature>
<dbReference type="GO" id="GO:0016628">
    <property type="term" value="F:oxidoreductase activity, acting on the CH-CH group of donors, NAD or NADP as acceptor"/>
    <property type="evidence" value="ECO:0007669"/>
    <property type="project" value="UniProtKB-ARBA"/>
</dbReference>
<dbReference type="InterPro" id="IPR013785">
    <property type="entry name" value="Aldolase_TIM"/>
</dbReference>
<organism evidence="5 6">
    <name type="scientific">Iningainema tapete BLCC-T55</name>
    <dbReference type="NCBI Taxonomy" id="2748662"/>
    <lineage>
        <taxon>Bacteria</taxon>
        <taxon>Bacillati</taxon>
        <taxon>Cyanobacteriota</taxon>
        <taxon>Cyanophyceae</taxon>
        <taxon>Nostocales</taxon>
        <taxon>Scytonemataceae</taxon>
        <taxon>Iningainema tapete</taxon>
    </lineage>
</organism>
<comment type="cofactor">
    <cofactor evidence="1">
        <name>FMN</name>
        <dbReference type="ChEBI" id="CHEBI:58210"/>
    </cofactor>
</comment>
<dbReference type="Pfam" id="PF00724">
    <property type="entry name" value="Oxidored_FMN"/>
    <property type="match status" value="1"/>
</dbReference>
<evidence type="ECO:0000313" key="5">
    <source>
        <dbReference type="EMBL" id="MBD2771357.1"/>
    </source>
</evidence>
<protein>
    <submittedName>
        <fullName evidence="5">Alkene reductase</fullName>
    </submittedName>
</protein>
<dbReference type="GO" id="GO:0010181">
    <property type="term" value="F:FMN binding"/>
    <property type="evidence" value="ECO:0007669"/>
    <property type="project" value="InterPro"/>
</dbReference>
<dbReference type="FunFam" id="3.20.20.70:FF:000059">
    <property type="entry name" value="N-ethylmaleimide reductase, FMN-linked"/>
    <property type="match status" value="1"/>
</dbReference>
<dbReference type="CDD" id="cd02933">
    <property type="entry name" value="OYE_like_FMN"/>
    <property type="match status" value="1"/>
</dbReference>
<reference evidence="5" key="1">
    <citation type="submission" date="2020-09" db="EMBL/GenBank/DDBJ databases">
        <title>Iningainema tapete sp. nov. (Scytonemataceae, Cyanobacteria) from greenhouses in central Florida (USA) produces two types of nodularin with biosynthetic potential for microcystin-LR and anabaenopeptins.</title>
        <authorList>
            <person name="Berthold D.E."/>
            <person name="Lefler F.W."/>
            <person name="Huang I.-S."/>
            <person name="Abdulla H."/>
            <person name="Zimba P.V."/>
            <person name="Laughinghouse H.D. IV."/>
        </authorList>
    </citation>
    <scope>NUCLEOTIDE SEQUENCE</scope>
    <source>
        <strain evidence="5">BLCCT55</strain>
    </source>
</reference>
<dbReference type="Gene3D" id="3.20.20.70">
    <property type="entry name" value="Aldolase class I"/>
    <property type="match status" value="1"/>
</dbReference>
<dbReference type="InterPro" id="IPR045247">
    <property type="entry name" value="Oye-like"/>
</dbReference>
<evidence type="ECO:0000259" key="4">
    <source>
        <dbReference type="Pfam" id="PF00724"/>
    </source>
</evidence>
<dbReference type="PANTHER" id="PTHR22893">
    <property type="entry name" value="NADH OXIDOREDUCTASE-RELATED"/>
    <property type="match status" value="1"/>
</dbReference>
<comment type="similarity">
    <text evidence="2">Belongs to the NADH:flavin oxidoreductase/NADH oxidase family.</text>
</comment>
<dbReference type="SUPFAM" id="SSF51395">
    <property type="entry name" value="FMN-linked oxidoreductases"/>
    <property type="match status" value="1"/>
</dbReference>
<accession>A0A8J6XEW1</accession>
<keyword evidence="3" id="KW-0560">Oxidoreductase</keyword>
<keyword evidence="6" id="KW-1185">Reference proteome</keyword>
<dbReference type="RefSeq" id="WP_190825656.1">
    <property type="nucleotide sequence ID" value="NZ_CAWPPI010000021.1"/>
</dbReference>